<feature type="domain" description="Cupin type-2" evidence="1">
    <location>
        <begin position="71"/>
        <end position="131"/>
    </location>
</feature>
<organism evidence="2 3">
    <name type="scientific">Gluconacetobacter tumulicola</name>
    <dbReference type="NCBI Taxonomy" id="1017177"/>
    <lineage>
        <taxon>Bacteria</taxon>
        <taxon>Pseudomonadati</taxon>
        <taxon>Pseudomonadota</taxon>
        <taxon>Alphaproteobacteria</taxon>
        <taxon>Acetobacterales</taxon>
        <taxon>Acetobacteraceae</taxon>
        <taxon>Gluconacetobacter</taxon>
    </lineage>
</organism>
<dbReference type="Pfam" id="PF07883">
    <property type="entry name" value="Cupin_2"/>
    <property type="match status" value="1"/>
</dbReference>
<evidence type="ECO:0000313" key="2">
    <source>
        <dbReference type="EMBL" id="MBB2178665.1"/>
    </source>
</evidence>
<dbReference type="InterPro" id="IPR014710">
    <property type="entry name" value="RmlC-like_jellyroll"/>
</dbReference>
<dbReference type="AlphaFoldDB" id="A0A7W4P953"/>
<gene>
    <name evidence="2" type="ORF">HLH29_05655</name>
</gene>
<dbReference type="InterPro" id="IPR052535">
    <property type="entry name" value="Bacilysin_H2HPP_isomerase"/>
</dbReference>
<proteinExistence type="predicted"/>
<dbReference type="CDD" id="cd02238">
    <property type="entry name" value="cupin_KdgF"/>
    <property type="match status" value="1"/>
</dbReference>
<dbReference type="SUPFAM" id="SSF51182">
    <property type="entry name" value="RmlC-like cupins"/>
    <property type="match status" value="1"/>
</dbReference>
<dbReference type="PANTHER" id="PTHR40112:SF1">
    <property type="entry name" value="H2HPP ISOMERASE"/>
    <property type="match status" value="1"/>
</dbReference>
<dbReference type="InterPro" id="IPR013096">
    <property type="entry name" value="Cupin_2"/>
</dbReference>
<reference evidence="2 3" key="1">
    <citation type="submission" date="2020-04" db="EMBL/GenBank/DDBJ databases">
        <title>Description of novel Gluconacetobacter.</title>
        <authorList>
            <person name="Sombolestani A."/>
        </authorList>
    </citation>
    <scope>NUCLEOTIDE SEQUENCE [LARGE SCALE GENOMIC DNA]</scope>
    <source>
        <strain evidence="2 3">LMG 27725</strain>
    </source>
</reference>
<accession>A0A7W4P953</accession>
<keyword evidence="3" id="KW-1185">Reference proteome</keyword>
<evidence type="ECO:0000313" key="3">
    <source>
        <dbReference type="Proteomes" id="UP000525623"/>
    </source>
</evidence>
<dbReference type="PANTHER" id="PTHR40112">
    <property type="entry name" value="H2HPP ISOMERASE"/>
    <property type="match status" value="1"/>
</dbReference>
<dbReference type="Gene3D" id="2.60.120.10">
    <property type="entry name" value="Jelly Rolls"/>
    <property type="match status" value="1"/>
</dbReference>
<name>A0A7W4P953_9PROT</name>
<dbReference type="EMBL" id="JABEQL010000005">
    <property type="protein sequence ID" value="MBB2178665.1"/>
    <property type="molecule type" value="Genomic_DNA"/>
</dbReference>
<sequence>MAFSAHASLADSVVAPTTAPQNAPGEGIQPQISLHMGQTPMLYDLADQPVEHVSPLIDRQVIYGAQSTFVVWTMKTGAIVPLHHHPNEQITWITRGRAEVYSGGKKYVMKAGDLMVIPPNVPHKFVITEDTVDIDIFAPQRQDWIDGTADYLRK</sequence>
<dbReference type="Proteomes" id="UP000525623">
    <property type="component" value="Unassembled WGS sequence"/>
</dbReference>
<comment type="caution">
    <text evidence="2">The sequence shown here is derived from an EMBL/GenBank/DDBJ whole genome shotgun (WGS) entry which is preliminary data.</text>
</comment>
<evidence type="ECO:0000259" key="1">
    <source>
        <dbReference type="Pfam" id="PF07883"/>
    </source>
</evidence>
<dbReference type="InterPro" id="IPR011051">
    <property type="entry name" value="RmlC_Cupin_sf"/>
</dbReference>
<protein>
    <submittedName>
        <fullName evidence="2">Cupin domain-containing protein</fullName>
    </submittedName>
</protein>